<dbReference type="GeneID" id="39866071"/>
<sequence>MMYKKIKLLLFIKINAFLLLSWTFPFNNNTSINFLNENYNLAGKLSKSNYRLLGKYKHDKDSSIVTLKEDTLNNRVRTKNHIYNDKKETKGKHKQSNRILLNKAQYYTEFIDYNNGMFDGKHFHFERKFMKKKDYDNFVEKKKRTRDIALKKIKFRSYGFGIATFLIFFLLGFGLPISYGYEMVKDATFTPFKSCWEFIYNNLGLKQIIEAIKSLVNQESGGGALSQAGVPGVEYFYIGIFCLLIIVLAIILIVTIPKILRNNEKYKKIKYMTQ</sequence>
<reference evidence="3 4" key="1">
    <citation type="submission" date="2016-06" db="EMBL/GenBank/DDBJ databases">
        <authorList>
            <consortium name="Pathogen Informatics"/>
        </authorList>
    </citation>
    <scope>NUCLEOTIDE SEQUENCE [LARGE SCALE GENOMIC DNA]</scope>
</reference>
<feature type="transmembrane region" description="Helical" evidence="1">
    <location>
        <begin position="158"/>
        <end position="181"/>
    </location>
</feature>
<feature type="signal peptide" evidence="2">
    <location>
        <begin position="1"/>
        <end position="23"/>
    </location>
</feature>
<keyword evidence="2" id="KW-0732">Signal</keyword>
<dbReference type="Pfam" id="PF12420">
    <property type="entry name" value="DUF3671"/>
    <property type="match status" value="1"/>
</dbReference>
<protein>
    <submittedName>
        <fullName evidence="3">Fam-m protein</fullName>
    </submittedName>
</protein>
<keyword evidence="1" id="KW-1133">Transmembrane helix</keyword>
<organism evidence="3 4">
    <name type="scientific">Plasmodium malariae</name>
    <dbReference type="NCBI Taxonomy" id="5858"/>
    <lineage>
        <taxon>Eukaryota</taxon>
        <taxon>Sar</taxon>
        <taxon>Alveolata</taxon>
        <taxon>Apicomplexa</taxon>
        <taxon>Aconoidasida</taxon>
        <taxon>Haemosporida</taxon>
        <taxon>Plasmodiidae</taxon>
        <taxon>Plasmodium</taxon>
        <taxon>Plasmodium (Plasmodium)</taxon>
    </lineage>
</organism>
<dbReference type="Proteomes" id="UP000219813">
    <property type="component" value="Unassembled WGS sequence"/>
</dbReference>
<dbReference type="EMBL" id="FLRL01000029">
    <property type="protein sequence ID" value="SBT85803.1"/>
    <property type="molecule type" value="Genomic_DNA"/>
</dbReference>
<dbReference type="KEGG" id="pmal:PMUG01_00060700"/>
<dbReference type="InterPro" id="IPR022139">
    <property type="entry name" value="Fam-L/Fam-M-like_plasmodium"/>
</dbReference>
<evidence type="ECO:0000313" key="4">
    <source>
        <dbReference type="Proteomes" id="UP000219813"/>
    </source>
</evidence>
<dbReference type="RefSeq" id="XP_028859118.1">
    <property type="nucleotide sequence ID" value="XM_029004999.1"/>
</dbReference>
<name>A0A1D3JHP3_PLAMA</name>
<evidence type="ECO:0000256" key="1">
    <source>
        <dbReference type="SAM" id="Phobius"/>
    </source>
</evidence>
<accession>A0A1D3JHP3</accession>
<feature type="transmembrane region" description="Helical" evidence="1">
    <location>
        <begin position="235"/>
        <end position="260"/>
    </location>
</feature>
<evidence type="ECO:0000313" key="3">
    <source>
        <dbReference type="EMBL" id="SBT85803.1"/>
    </source>
</evidence>
<feature type="chain" id="PRO_5008915755" evidence="2">
    <location>
        <begin position="24"/>
        <end position="274"/>
    </location>
</feature>
<dbReference type="AlphaFoldDB" id="A0A1D3JHP3"/>
<gene>
    <name evidence="3" type="primary">PmUG01_00060700</name>
    <name evidence="3" type="ORF">PMUG01_00060700</name>
</gene>
<proteinExistence type="predicted"/>
<dbReference type="VEuPathDB" id="PlasmoDB:PmUG01_00060700"/>
<evidence type="ECO:0000256" key="2">
    <source>
        <dbReference type="SAM" id="SignalP"/>
    </source>
</evidence>
<keyword evidence="1" id="KW-0812">Transmembrane</keyword>
<keyword evidence="1" id="KW-0472">Membrane</keyword>
<keyword evidence="4" id="KW-1185">Reference proteome</keyword>